<name>A0A7I9VVB0_MYCAG</name>
<dbReference type="GO" id="GO:0003676">
    <property type="term" value="F:nucleic acid binding"/>
    <property type="evidence" value="ECO:0007669"/>
    <property type="project" value="InterPro"/>
</dbReference>
<dbReference type="SUPFAM" id="SSF53098">
    <property type="entry name" value="Ribonuclease H-like"/>
    <property type="match status" value="1"/>
</dbReference>
<dbReference type="RefSeq" id="WP_163700282.1">
    <property type="nucleotide sequence ID" value="NZ_BLKS01000001.1"/>
</dbReference>
<evidence type="ECO:0000313" key="3">
    <source>
        <dbReference type="EMBL" id="GFG49089.1"/>
    </source>
</evidence>
<dbReference type="InterPro" id="IPR001584">
    <property type="entry name" value="Integrase_cat-core"/>
</dbReference>
<dbReference type="AlphaFoldDB" id="A0A7I9VVB0"/>
<dbReference type="PROSITE" id="PS50994">
    <property type="entry name" value="INTEGRASE"/>
    <property type="match status" value="1"/>
</dbReference>
<evidence type="ECO:0000259" key="2">
    <source>
        <dbReference type="PROSITE" id="PS50994"/>
    </source>
</evidence>
<evidence type="ECO:0000313" key="4">
    <source>
        <dbReference type="Proteomes" id="UP000465302"/>
    </source>
</evidence>
<accession>A0A7I9VVB0</accession>
<proteinExistence type="predicted"/>
<dbReference type="Proteomes" id="UP000465302">
    <property type="component" value="Unassembled WGS sequence"/>
</dbReference>
<dbReference type="GO" id="GO:0015074">
    <property type="term" value="P:DNA integration"/>
    <property type="evidence" value="ECO:0007669"/>
    <property type="project" value="InterPro"/>
</dbReference>
<protein>
    <recommendedName>
        <fullName evidence="2">Integrase catalytic domain-containing protein</fullName>
    </recommendedName>
</protein>
<dbReference type="Gene3D" id="3.30.420.10">
    <property type="entry name" value="Ribonuclease H-like superfamily/Ribonuclease H"/>
    <property type="match status" value="1"/>
</dbReference>
<feature type="domain" description="Integrase catalytic" evidence="2">
    <location>
        <begin position="164"/>
        <end position="329"/>
    </location>
</feature>
<dbReference type="EMBL" id="BLKS01000001">
    <property type="protein sequence ID" value="GFG49089.1"/>
    <property type="molecule type" value="Genomic_DNA"/>
</dbReference>
<gene>
    <name evidence="3" type="ORF">MAGR_05300</name>
</gene>
<reference evidence="3 4" key="1">
    <citation type="journal article" date="2019" name="Emerg. Microbes Infect.">
        <title>Comprehensive subspecies identification of 175 nontuberculous mycobacteria species based on 7547 genomic profiles.</title>
        <authorList>
            <person name="Matsumoto Y."/>
            <person name="Kinjo T."/>
            <person name="Motooka D."/>
            <person name="Nabeya D."/>
            <person name="Jung N."/>
            <person name="Uechi K."/>
            <person name="Horii T."/>
            <person name="Iida T."/>
            <person name="Fujita J."/>
            <person name="Nakamura S."/>
        </authorList>
    </citation>
    <scope>NUCLEOTIDE SEQUENCE [LARGE SCALE GENOMIC DNA]</scope>
    <source>
        <strain evidence="3 4">JCM 6377</strain>
    </source>
</reference>
<evidence type="ECO:0000256" key="1">
    <source>
        <dbReference type="SAM" id="MobiDB-lite"/>
    </source>
</evidence>
<dbReference type="Pfam" id="PF00665">
    <property type="entry name" value="rve"/>
    <property type="match status" value="1"/>
</dbReference>
<sequence length="410" mass="45458">MGLTLAQRRAITETAATRYQLAGKRAKSRILDELCANTGWHRTHARKALKAALQPRVVTARSGRPVKYDDDVSAALTVCWSVLGMPAGKRLAPMLSELVAVLRHFGELDIDEDTAALLVSMSAATIDRRLAGERAKYRLRGRVGTKPGSLLKSQIPVRTWAEWDDAQPGFVEIDLVWHDGGIRGGGHAFTLTVTDIATGWTENRSVPDKSAKCVLSALNDIACKMPFPIPGVDSDNGSEFINDHLLDWCQGRQITFTRARPGNKNDGCHVEQKNWSVVRTVAGYHRYDTAAELLLLNEIWQLQSKLTNYFYPQQKLLSKTRHGAKVSKKHDQATTPFHRTVDHPTMNVERIVALTRTYSLINPAAIQRQIQALISQLFTLATSKAAPGTQPPTNKRARLREATNTPTRAC</sequence>
<feature type="region of interest" description="Disordered" evidence="1">
    <location>
        <begin position="384"/>
        <end position="410"/>
    </location>
</feature>
<dbReference type="InterPro" id="IPR012337">
    <property type="entry name" value="RNaseH-like_sf"/>
</dbReference>
<comment type="caution">
    <text evidence="3">The sequence shown here is derived from an EMBL/GenBank/DDBJ whole genome shotgun (WGS) entry which is preliminary data.</text>
</comment>
<organism evidence="3 4">
    <name type="scientific">Mycolicibacterium agri</name>
    <name type="common">Mycobacterium agri</name>
    <dbReference type="NCBI Taxonomy" id="36811"/>
    <lineage>
        <taxon>Bacteria</taxon>
        <taxon>Bacillati</taxon>
        <taxon>Actinomycetota</taxon>
        <taxon>Actinomycetes</taxon>
        <taxon>Mycobacteriales</taxon>
        <taxon>Mycobacteriaceae</taxon>
        <taxon>Mycolicibacterium</taxon>
    </lineage>
</organism>
<dbReference type="InterPro" id="IPR036397">
    <property type="entry name" value="RNaseH_sf"/>
</dbReference>